<reference evidence="2 3" key="1">
    <citation type="submission" date="2014-11" db="EMBL/GenBank/DDBJ databases">
        <title>Genetic blueprint of the zoonotic pathogen Toxocara canis.</title>
        <authorList>
            <person name="Zhu X.-Q."/>
            <person name="Korhonen P.K."/>
            <person name="Cai H."/>
            <person name="Young N.D."/>
            <person name="Nejsum P."/>
            <person name="von Samson-Himmelstjerna G."/>
            <person name="Boag P.R."/>
            <person name="Tan P."/>
            <person name="Li Q."/>
            <person name="Min J."/>
            <person name="Yang Y."/>
            <person name="Wang X."/>
            <person name="Fang X."/>
            <person name="Hall R.S."/>
            <person name="Hofmann A."/>
            <person name="Sternberg P.W."/>
            <person name="Jex A.R."/>
            <person name="Gasser R.B."/>
        </authorList>
    </citation>
    <scope>NUCLEOTIDE SEQUENCE [LARGE SCALE GENOMIC DNA]</scope>
    <source>
        <strain evidence="2">PN_DK_2014</strain>
    </source>
</reference>
<dbReference type="PANTHER" id="PTHR31409:SF0">
    <property type="entry name" value="WASH COMPLEX SUBUNIT 4"/>
    <property type="match status" value="1"/>
</dbReference>
<comment type="caution">
    <text evidence="2">The sequence shown here is derived from an EMBL/GenBank/DDBJ whole genome shotgun (WGS) entry which is preliminary data.</text>
</comment>
<dbReference type="Proteomes" id="UP000031036">
    <property type="component" value="Unassembled WGS sequence"/>
</dbReference>
<feature type="domain" description="WASH complex subunit 7 central" evidence="1">
    <location>
        <begin position="8"/>
        <end position="57"/>
    </location>
</feature>
<dbReference type="GO" id="GO:0005768">
    <property type="term" value="C:endosome"/>
    <property type="evidence" value="ECO:0007669"/>
    <property type="project" value="TreeGrafter"/>
</dbReference>
<dbReference type="AlphaFoldDB" id="A0A0B2UT23"/>
<dbReference type="OrthoDB" id="10261210at2759"/>
<evidence type="ECO:0000259" key="1">
    <source>
        <dbReference type="Pfam" id="PF14744"/>
    </source>
</evidence>
<dbReference type="GO" id="GO:0007032">
    <property type="term" value="P:endosome organization"/>
    <property type="evidence" value="ECO:0007669"/>
    <property type="project" value="TreeGrafter"/>
</dbReference>
<dbReference type="InterPro" id="IPR027307">
    <property type="entry name" value="WASH7"/>
</dbReference>
<proteinExistence type="predicted"/>
<dbReference type="EMBL" id="JPKZ01003257">
    <property type="protein sequence ID" value="KHN72374.1"/>
    <property type="molecule type" value="Genomic_DNA"/>
</dbReference>
<keyword evidence="3" id="KW-1185">Reference proteome</keyword>
<accession>A0A0B2UT23</accession>
<gene>
    <name evidence="2" type="ORF">Tcan_12969</name>
</gene>
<dbReference type="GO" id="GO:0016197">
    <property type="term" value="P:endosomal transport"/>
    <property type="evidence" value="ECO:0007669"/>
    <property type="project" value="TreeGrafter"/>
</dbReference>
<organism evidence="2 3">
    <name type="scientific">Toxocara canis</name>
    <name type="common">Canine roundworm</name>
    <dbReference type="NCBI Taxonomy" id="6265"/>
    <lineage>
        <taxon>Eukaryota</taxon>
        <taxon>Metazoa</taxon>
        <taxon>Ecdysozoa</taxon>
        <taxon>Nematoda</taxon>
        <taxon>Chromadorea</taxon>
        <taxon>Rhabditida</taxon>
        <taxon>Spirurina</taxon>
        <taxon>Ascaridomorpha</taxon>
        <taxon>Ascaridoidea</taxon>
        <taxon>Toxocaridae</taxon>
        <taxon>Toxocara</taxon>
    </lineage>
</organism>
<dbReference type="PANTHER" id="PTHR31409">
    <property type="entry name" value="WASH COMPLEX SUBUNIT 4"/>
    <property type="match status" value="1"/>
</dbReference>
<sequence>MVSTHNGVNDKINFAYQYLKKKFFIFSQFLFDDHIKSQLAKDVRFFRENADELKKMFVQHCHQSSTLWQPSEGIASDTFQTERHADAKNKHGATCAAGSPLVTDGVSNNERHSTPLVVSLGMQLKERDFVQHCHQSSTLWQPSEGIASDTFQTERHADAKNKHGATCAAGSPLVTDGVSNNERHSTPLVVSLGMQLKERDEVNFSPSISSTHKRTPFD</sequence>
<dbReference type="STRING" id="6265.A0A0B2UT23"/>
<dbReference type="InterPro" id="IPR028282">
    <property type="entry name" value="WASH-7_central"/>
</dbReference>
<dbReference type="GO" id="GO:0071203">
    <property type="term" value="C:WASH complex"/>
    <property type="evidence" value="ECO:0007669"/>
    <property type="project" value="InterPro"/>
</dbReference>
<name>A0A0B2UT23_TOXCA</name>
<protein>
    <submittedName>
        <fullName evidence="2">WASH complex subunit 7</fullName>
    </submittedName>
</protein>
<evidence type="ECO:0000313" key="3">
    <source>
        <dbReference type="Proteomes" id="UP000031036"/>
    </source>
</evidence>
<evidence type="ECO:0000313" key="2">
    <source>
        <dbReference type="EMBL" id="KHN72374.1"/>
    </source>
</evidence>
<dbReference type="Pfam" id="PF14744">
    <property type="entry name" value="WASH-7_mid"/>
    <property type="match status" value="1"/>
</dbReference>